<feature type="coiled-coil region" evidence="2">
    <location>
        <begin position="258"/>
        <end position="362"/>
    </location>
</feature>
<evidence type="ECO:0000259" key="4">
    <source>
        <dbReference type="Pfam" id="PF15070"/>
    </source>
</evidence>
<feature type="coiled-coil region" evidence="2">
    <location>
        <begin position="766"/>
        <end position="800"/>
    </location>
</feature>
<dbReference type="Ensembl" id="ENSOABT00000074861.1">
    <property type="protein sequence ID" value="ENSOABP00000063629.1"/>
    <property type="gene ID" value="ENSOABG00000022231.2"/>
</dbReference>
<feature type="region of interest" description="Disordered" evidence="3">
    <location>
        <begin position="50"/>
        <end position="101"/>
    </location>
</feature>
<feature type="compositionally biased region" description="Polar residues" evidence="3">
    <location>
        <begin position="801"/>
        <end position="817"/>
    </location>
</feature>
<feature type="compositionally biased region" description="Polar residues" evidence="3">
    <location>
        <begin position="739"/>
        <end position="751"/>
    </location>
</feature>
<evidence type="ECO:0000256" key="2">
    <source>
        <dbReference type="SAM" id="Coils"/>
    </source>
</evidence>
<feature type="compositionally biased region" description="Basic and acidic residues" evidence="3">
    <location>
        <begin position="528"/>
        <end position="540"/>
    </location>
</feature>
<dbReference type="InterPro" id="IPR043976">
    <property type="entry name" value="GOLGA_cons_dom"/>
</dbReference>
<dbReference type="Pfam" id="PF15070">
    <property type="entry name" value="GOLGA2L5"/>
    <property type="match status" value="1"/>
</dbReference>
<feature type="region of interest" description="Disordered" evidence="3">
    <location>
        <begin position="1"/>
        <end position="20"/>
    </location>
</feature>
<feature type="coiled-coil region" evidence="2">
    <location>
        <begin position="662"/>
        <end position="724"/>
    </location>
</feature>
<dbReference type="InterPro" id="IPR024858">
    <property type="entry name" value="GOLGA"/>
</dbReference>
<reference evidence="6" key="1">
    <citation type="submission" date="2020-03" db="EMBL/GenBank/DDBJ databases">
        <title>Evolution of repeat sequences and sex chromosomes of tilapia species revealed by chromosome-level genomes.</title>
        <authorList>
            <person name="Xu L."/>
            <person name="Tao W."/>
            <person name="Wang D."/>
            <person name="Zhou Q."/>
        </authorList>
    </citation>
    <scope>NUCLEOTIDE SEQUENCE [LARGE SCALE GENOMIC DNA]</scope>
    <source>
        <strain evidence="6">Israel</strain>
    </source>
</reference>
<dbReference type="PANTHER" id="PTHR10881:SF46">
    <property type="entry name" value="GOLGIN SUBFAMILY A MEMBER 2"/>
    <property type="match status" value="1"/>
</dbReference>
<dbReference type="Proteomes" id="UP000472276">
    <property type="component" value="Unassembled WGS sequence"/>
</dbReference>
<feature type="compositionally biased region" description="Basic and acidic residues" evidence="3">
    <location>
        <begin position="818"/>
        <end position="842"/>
    </location>
</feature>
<feature type="domain" description="Golgin subfamily A conserved" evidence="4">
    <location>
        <begin position="402"/>
        <end position="959"/>
    </location>
</feature>
<gene>
    <name evidence="5" type="primary">golga2</name>
</gene>
<feature type="region of interest" description="Disordered" evidence="3">
    <location>
        <begin position="115"/>
        <end position="144"/>
    </location>
</feature>
<feature type="coiled-coil region" evidence="2">
    <location>
        <begin position="194"/>
        <end position="225"/>
    </location>
</feature>
<proteinExistence type="predicted"/>
<sequence length="1082" mass="122641">MLCRGHSLSSAPPTGLDAYERQADDVVRSVDHQSSRMADQSRQIKLAAAKKKLKEFQQKSSPASVGGEKGGAAKKKRKVKGSSQLDAPSPDRNSPDNFDSFLKALSQSNGIVLPHYGNCQDYPDTNGNENSMEENRPLSSTESLRQLSQQLNGLVSESSAAYVNGDGAPSLSERELESRNQELAVALESSNLTNSQLTTKLGQLTQQSQELTDQLQKERKEFEQRFSKEQGAMREQLQVHIQTIGILVAEKSELQTALQYTQQAARQKTAEAEELNNRLQSTKQRVSELERTLSSVSSQQKQFEKHNKELEKERDNLRLEVFRLNNLSEESKQQSSELSEQIKLSTQENAAMKLEVEDLRKRLEITDLMLQQCSSQSDPTSASQQVQLLLEEKQQLEAHNHQLMESITQLKTERDCYAVQIQEEGRVWKDKTEQLLTQVSLVAEERDRNINRVQELEASIAELRNAAALLSQEKEAQHGTEPQSSGPSENEVALQEALNALQQEKDAITSQYQAQLRDNEQLSRMCAEQESRLGELERQVESQTQEAEDRRRMLEDVQSDKATISRALTQNRTLKDQLAELQNGFVKLTNENMELTTAIQSEQHVKKELARRMGELQEELHNVKEQLELKCTEAQGLMEQRDQVAAHLQQYCAGYQALVSEREQLHQQYLQQSQLMDRLQHNESNGRAQLEMSHNQLKQAHEHLEQLVRDNEQLKAEVKELLNSSALMTSPRDQGDGVESQSLQESPTKSSPIVIPEDFESQKEMEDFIRGALAQLEAERDEARRQLEEERRLHIAARHQASVTLSLEQQRHSQTPVNDHEHDHGHSHGQHSHCEHSHEHSEGGVPVEVHQALQAAMEKLQQRFTSLMQEKADLKERVEELEHRCIQLSGETDTIGEYIALYQSQRAIMKQKHQEKEQYISMLAQDKEEMKAKLAELQDLVMRLVAERNDWYSRYTGAVAGMCTVNPDLLPVGQEHTHPDHQAHTHTELHAATGAEAMEDIPLSEPAAGLEASSSQMLLTGQTDSKPLVPKEDATAQQIMQLLQEIQNPQGAQRSPPFLGENPCIPFFYRPDEQDEVKILVV</sequence>
<reference evidence="5" key="3">
    <citation type="submission" date="2025-09" db="UniProtKB">
        <authorList>
            <consortium name="Ensembl"/>
        </authorList>
    </citation>
    <scope>IDENTIFICATION</scope>
</reference>
<evidence type="ECO:0000256" key="3">
    <source>
        <dbReference type="SAM" id="MobiDB-lite"/>
    </source>
</evidence>
<evidence type="ECO:0000313" key="6">
    <source>
        <dbReference type="Proteomes" id="UP000472276"/>
    </source>
</evidence>
<reference evidence="5" key="2">
    <citation type="submission" date="2025-08" db="UniProtKB">
        <authorList>
            <consortium name="Ensembl"/>
        </authorList>
    </citation>
    <scope>IDENTIFICATION</scope>
</reference>
<dbReference type="Pfam" id="PF19046">
    <property type="entry name" value="GM130_C"/>
    <property type="match status" value="1"/>
</dbReference>
<dbReference type="InterPro" id="IPR043937">
    <property type="entry name" value="GOLGA_C"/>
</dbReference>
<dbReference type="GO" id="GO:0005801">
    <property type="term" value="C:cis-Golgi network"/>
    <property type="evidence" value="ECO:0007669"/>
    <property type="project" value="InterPro"/>
</dbReference>
<feature type="region of interest" description="Disordered" evidence="3">
    <location>
        <begin position="724"/>
        <end position="755"/>
    </location>
</feature>
<feature type="coiled-coil region" evidence="2">
    <location>
        <begin position="386"/>
        <end position="413"/>
    </location>
</feature>
<feature type="coiled-coil region" evidence="2">
    <location>
        <begin position="920"/>
        <end position="947"/>
    </location>
</feature>
<keyword evidence="6" id="KW-1185">Reference proteome</keyword>
<dbReference type="GO" id="GO:0032580">
    <property type="term" value="C:Golgi cisterna membrane"/>
    <property type="evidence" value="ECO:0007669"/>
    <property type="project" value="TreeGrafter"/>
</dbReference>
<feature type="region of interest" description="Disordered" evidence="3">
    <location>
        <begin position="528"/>
        <end position="553"/>
    </location>
</feature>
<organism evidence="5 6">
    <name type="scientific">Oreochromis aureus</name>
    <name type="common">Israeli tilapia</name>
    <name type="synonym">Chromis aureus</name>
    <dbReference type="NCBI Taxonomy" id="47969"/>
    <lineage>
        <taxon>Eukaryota</taxon>
        <taxon>Metazoa</taxon>
        <taxon>Chordata</taxon>
        <taxon>Craniata</taxon>
        <taxon>Vertebrata</taxon>
        <taxon>Euteleostomi</taxon>
        <taxon>Actinopterygii</taxon>
        <taxon>Neopterygii</taxon>
        <taxon>Teleostei</taxon>
        <taxon>Neoteleostei</taxon>
        <taxon>Acanthomorphata</taxon>
        <taxon>Ovalentaria</taxon>
        <taxon>Cichlomorphae</taxon>
        <taxon>Cichliformes</taxon>
        <taxon>Cichlidae</taxon>
        <taxon>African cichlids</taxon>
        <taxon>Pseudocrenilabrinae</taxon>
        <taxon>Oreochromini</taxon>
        <taxon>Oreochromis</taxon>
    </lineage>
</organism>
<feature type="region of interest" description="Disordered" evidence="3">
    <location>
        <begin position="801"/>
        <end position="844"/>
    </location>
</feature>
<evidence type="ECO:0000256" key="1">
    <source>
        <dbReference type="ARBA" id="ARBA00023054"/>
    </source>
</evidence>
<name>A0AAZ1X7L5_OREAU</name>
<feature type="region of interest" description="Disordered" evidence="3">
    <location>
        <begin position="473"/>
        <end position="492"/>
    </location>
</feature>
<dbReference type="GO" id="GO:0000137">
    <property type="term" value="C:Golgi cis cisterna"/>
    <property type="evidence" value="ECO:0007669"/>
    <property type="project" value="TreeGrafter"/>
</dbReference>
<accession>A0AAZ1X7L5</accession>
<evidence type="ECO:0000313" key="5">
    <source>
        <dbReference type="Ensembl" id="ENSOABP00000063629.1"/>
    </source>
</evidence>
<keyword evidence="1 2" id="KW-0175">Coiled coil</keyword>
<protein>
    <recommendedName>
        <fullName evidence="4">Golgin subfamily A conserved domain-containing protein</fullName>
    </recommendedName>
</protein>
<dbReference type="AlphaFoldDB" id="A0AAZ1X7L5"/>
<dbReference type="GO" id="GO:0007030">
    <property type="term" value="P:Golgi organization"/>
    <property type="evidence" value="ECO:0007669"/>
    <property type="project" value="TreeGrafter"/>
</dbReference>
<dbReference type="PANTHER" id="PTHR10881">
    <property type="entry name" value="GOLGIN SUBFAMILY A MEMBER-RELATED"/>
    <property type="match status" value="1"/>
</dbReference>
<feature type="coiled-coil region" evidence="2">
    <location>
        <begin position="850"/>
        <end position="891"/>
    </location>
</feature>